<dbReference type="EMBL" id="CAJVAX010000019">
    <property type="protein sequence ID" value="CAG7650574.1"/>
    <property type="molecule type" value="Genomic_DNA"/>
</dbReference>
<feature type="region of interest" description="Disordered" evidence="1">
    <location>
        <begin position="34"/>
        <end position="79"/>
    </location>
</feature>
<dbReference type="Proteomes" id="UP001153328">
    <property type="component" value="Unassembled WGS sequence"/>
</dbReference>
<proteinExistence type="predicted"/>
<evidence type="ECO:0000256" key="1">
    <source>
        <dbReference type="SAM" id="MobiDB-lite"/>
    </source>
</evidence>
<accession>A0A9W4MES1</accession>
<evidence type="ECO:0000313" key="2">
    <source>
        <dbReference type="EMBL" id="CAG7650574.1"/>
    </source>
</evidence>
<name>A0A9W4MES1_9ACTN</name>
<comment type="caution">
    <text evidence="2">The sequence shown here is derived from an EMBL/GenBank/DDBJ whole genome shotgun (WGS) entry which is preliminary data.</text>
</comment>
<feature type="compositionally biased region" description="Basic residues" evidence="1">
    <location>
        <begin position="41"/>
        <end position="52"/>
    </location>
</feature>
<dbReference type="AlphaFoldDB" id="A0A9W4MES1"/>
<protein>
    <submittedName>
        <fullName evidence="2">Uncharacterized protein</fullName>
    </submittedName>
</protein>
<gene>
    <name evidence="2" type="ORF">SBRY_50395</name>
</gene>
<keyword evidence="3" id="KW-1185">Reference proteome</keyword>
<organism evidence="2 3">
    <name type="scientific">Actinacidiphila bryophytorum</name>
    <dbReference type="NCBI Taxonomy" id="1436133"/>
    <lineage>
        <taxon>Bacteria</taxon>
        <taxon>Bacillati</taxon>
        <taxon>Actinomycetota</taxon>
        <taxon>Actinomycetes</taxon>
        <taxon>Kitasatosporales</taxon>
        <taxon>Streptomycetaceae</taxon>
        <taxon>Actinacidiphila</taxon>
    </lineage>
</organism>
<reference evidence="2" key="1">
    <citation type="submission" date="2021-06" db="EMBL/GenBank/DDBJ databases">
        <authorList>
            <person name="Arsene-Ploetze F."/>
        </authorList>
    </citation>
    <scope>NUCLEOTIDE SEQUENCE</scope>
    <source>
        <strain evidence="2">SBRY1</strain>
    </source>
</reference>
<sequence>MRQLRRRGRTAQCGEREFLCERCGARPRGARSAALGAARAPGRHARGARSRPRGAVGGDRYVERRGGHRDRRGSRAAAERRDALPAFHAGRAYSPYLFLSHSLPICGKSRPHYRVIVTRRVCTQFPLQSVVVVQETDIRRYRKGGK</sequence>
<evidence type="ECO:0000313" key="3">
    <source>
        <dbReference type="Proteomes" id="UP001153328"/>
    </source>
</evidence>